<sequence length="155" mass="16059">MQGQDGVHSTPVEGLQSHGDGMPTGGPQDTGGTSPLGHSRGDTGVILTDGEMVTDAVVSSDSKADEGFNEAVSVLGEEANEISTGDGTITDVVPPSELEPDQNNNMNSDNDVHCDMGTTMSPRQDDVLTTQPSSNRHHMLTGSGHSGKLMRTTPS</sequence>
<feature type="region of interest" description="Disordered" evidence="1">
    <location>
        <begin position="1"/>
        <end position="45"/>
    </location>
</feature>
<dbReference type="EMBL" id="JBBPBN010000011">
    <property type="protein sequence ID" value="KAK9028472.1"/>
    <property type="molecule type" value="Genomic_DNA"/>
</dbReference>
<feature type="compositionally biased region" description="Polar residues" evidence="1">
    <location>
        <begin position="118"/>
        <end position="134"/>
    </location>
</feature>
<organism evidence="2 3">
    <name type="scientific">Hibiscus sabdariffa</name>
    <name type="common">roselle</name>
    <dbReference type="NCBI Taxonomy" id="183260"/>
    <lineage>
        <taxon>Eukaryota</taxon>
        <taxon>Viridiplantae</taxon>
        <taxon>Streptophyta</taxon>
        <taxon>Embryophyta</taxon>
        <taxon>Tracheophyta</taxon>
        <taxon>Spermatophyta</taxon>
        <taxon>Magnoliopsida</taxon>
        <taxon>eudicotyledons</taxon>
        <taxon>Gunneridae</taxon>
        <taxon>Pentapetalae</taxon>
        <taxon>rosids</taxon>
        <taxon>malvids</taxon>
        <taxon>Malvales</taxon>
        <taxon>Malvaceae</taxon>
        <taxon>Malvoideae</taxon>
        <taxon>Hibiscus</taxon>
    </lineage>
</organism>
<evidence type="ECO:0000313" key="3">
    <source>
        <dbReference type="Proteomes" id="UP001396334"/>
    </source>
</evidence>
<protein>
    <submittedName>
        <fullName evidence="2">Uncharacterized protein</fullName>
    </submittedName>
</protein>
<name>A0ABR2STL4_9ROSI</name>
<comment type="caution">
    <text evidence="2">The sequence shown here is derived from an EMBL/GenBank/DDBJ whole genome shotgun (WGS) entry which is preliminary data.</text>
</comment>
<proteinExistence type="predicted"/>
<evidence type="ECO:0000256" key="1">
    <source>
        <dbReference type="SAM" id="MobiDB-lite"/>
    </source>
</evidence>
<feature type="region of interest" description="Disordered" evidence="1">
    <location>
        <begin position="77"/>
        <end position="155"/>
    </location>
</feature>
<gene>
    <name evidence="2" type="ORF">V6N11_025632</name>
</gene>
<reference evidence="2 3" key="1">
    <citation type="journal article" date="2024" name="G3 (Bethesda)">
        <title>Genome assembly of Hibiscus sabdariffa L. provides insights into metabolisms of medicinal natural products.</title>
        <authorList>
            <person name="Kim T."/>
        </authorList>
    </citation>
    <scope>NUCLEOTIDE SEQUENCE [LARGE SCALE GENOMIC DNA]</scope>
    <source>
        <strain evidence="2">TK-2024</strain>
        <tissue evidence="2">Old leaves</tissue>
    </source>
</reference>
<keyword evidence="3" id="KW-1185">Reference proteome</keyword>
<accession>A0ABR2STL4</accession>
<evidence type="ECO:0000313" key="2">
    <source>
        <dbReference type="EMBL" id="KAK9028472.1"/>
    </source>
</evidence>
<dbReference type="Proteomes" id="UP001396334">
    <property type="component" value="Unassembled WGS sequence"/>
</dbReference>